<evidence type="ECO:0000313" key="6">
    <source>
        <dbReference type="EMBL" id="AIB10058.1"/>
    </source>
</evidence>
<dbReference type="EMBL" id="CP006628">
    <property type="protein sequence ID" value="AIB09747.1"/>
    <property type="molecule type" value="Genomic_DNA"/>
</dbReference>
<geneLocation type="nucleomorph" evidence="3"/>
<evidence type="ECO:0000313" key="2">
    <source>
        <dbReference type="EMBL" id="AIB09666.1"/>
    </source>
</evidence>
<proteinExistence type="predicted"/>
<evidence type="ECO:0000313" key="7">
    <source>
        <dbReference type="Proteomes" id="UP000243670"/>
    </source>
</evidence>
<dbReference type="Proteomes" id="UP000243670">
    <property type="component" value="Nucleomorph 3"/>
</dbReference>
<dbReference type="EMBL" id="CP006629">
    <property type="protein sequence ID" value="AIB09950.1"/>
    <property type="molecule type" value="Genomic_DNA"/>
</dbReference>
<name>A0A060DAQ3_9EUKA</name>
<accession>A0A060DAQ3</accession>
<keyword evidence="3" id="KW-0542">Nucleomorph</keyword>
<evidence type="ECO:0000313" key="1">
    <source>
        <dbReference type="EMBL" id="AIB09531.1"/>
    </source>
</evidence>
<dbReference type="Proteomes" id="UP000243670">
    <property type="component" value="Nucleomorph 2"/>
</dbReference>
<evidence type="ECO:0000313" key="4">
    <source>
        <dbReference type="EMBL" id="AIB09869.1"/>
    </source>
</evidence>
<dbReference type="EMBL" id="CP006627">
    <property type="protein sequence ID" value="AIB09666.1"/>
    <property type="molecule type" value="Genomic_DNA"/>
</dbReference>
<dbReference type="EMBL" id="CP006628">
    <property type="protein sequence ID" value="AIB09869.1"/>
    <property type="molecule type" value="Genomic_DNA"/>
</dbReference>
<dbReference type="EMBL" id="CP006627">
    <property type="protein sequence ID" value="AIB09531.1"/>
    <property type="molecule type" value="Genomic_DNA"/>
</dbReference>
<dbReference type="EMBL" id="CP006629">
    <property type="protein sequence ID" value="AIB10058.1"/>
    <property type="molecule type" value="Genomic_DNA"/>
</dbReference>
<dbReference type="AlphaFoldDB" id="A0A060DAQ3"/>
<evidence type="ECO:0000313" key="5">
    <source>
        <dbReference type="EMBL" id="AIB09950.1"/>
    </source>
</evidence>
<organism evidence="3 7">
    <name type="scientific">Lotharella oceanica</name>
    <dbReference type="NCBI Taxonomy" id="641309"/>
    <lineage>
        <taxon>Eukaryota</taxon>
        <taxon>Sar</taxon>
        <taxon>Rhizaria</taxon>
        <taxon>Cercozoa</taxon>
        <taxon>Chlorarachniophyceae</taxon>
        <taxon>Lotharella</taxon>
    </lineage>
</organism>
<protein>
    <submittedName>
        <fullName evidence="3">Uncharacterized protein</fullName>
    </submittedName>
</protein>
<sequence length="112" mass="12805">MPQRMKMLIGALLKKEIGSSIRGRLRKKDLNLLQDGILFSIQNDKVALFANLKTHFLLLGMKSKILSQYSAKHLTNDSKRLSFLKSHLQNVDSMCQWMKRLSKEDAPTTSDT</sequence>
<dbReference type="Proteomes" id="UP000243670">
    <property type="component" value="Nucleomorph 1"/>
</dbReference>
<reference evidence="3 7" key="1">
    <citation type="journal article" date="2014" name="BMC Genomics">
        <title>Nucleomorph and plastid genome sequences of the chlorarachniophyte Lotharella oceanica: convergent reductive evolution and frequent recombination in nucleomorph-bearing algae.</title>
        <authorList>
            <person name="Tanifuji G."/>
            <person name="Onodera N.T."/>
            <person name="Brown M.W."/>
            <person name="Curtis B.A."/>
            <person name="Roger A.J."/>
            <person name="Ka-Shu Wong G."/>
            <person name="Melkonian M."/>
            <person name="Archibald J.M."/>
        </authorList>
    </citation>
    <scope>NUCLEOTIDE SEQUENCE [LARGE SCALE GENOMIC DNA]</scope>
    <source>
        <strain evidence="3 7">CCMP622</strain>
    </source>
</reference>
<evidence type="ECO:0000313" key="3">
    <source>
        <dbReference type="EMBL" id="AIB09747.1"/>
    </source>
</evidence>
<gene>
    <name evidence="2" type="ORF">M951_chr1187</name>
    <name evidence="1" type="ORF">M951_chr144</name>
    <name evidence="4" type="ORF">M951_chr2177</name>
    <name evidence="3" type="ORF">M951_chr244</name>
    <name evidence="6" type="ORF">M951_chr3161</name>
    <name evidence="5" type="ORF">M951_chr344</name>
</gene>